<dbReference type="OrthoDB" id="6314776at2"/>
<organism evidence="2 3">
    <name type="scientific">Franconibacter pulveris</name>
    <dbReference type="NCBI Taxonomy" id="435910"/>
    <lineage>
        <taxon>Bacteria</taxon>
        <taxon>Pseudomonadati</taxon>
        <taxon>Pseudomonadota</taxon>
        <taxon>Gammaproteobacteria</taxon>
        <taxon>Enterobacterales</taxon>
        <taxon>Enterobacteriaceae</taxon>
        <taxon>Franconibacter</taxon>
    </lineage>
</organism>
<comment type="caution">
    <text evidence="2">The sequence shown here is derived from an EMBL/GenBank/DDBJ whole genome shotgun (WGS) entry which is preliminary data.</text>
</comment>
<keyword evidence="1" id="KW-0472">Membrane</keyword>
<dbReference type="Proteomes" id="UP000037315">
    <property type="component" value="Unassembled WGS sequence"/>
</dbReference>
<reference evidence="2 3" key="1">
    <citation type="submission" date="2015-06" db="EMBL/GenBank/DDBJ databases">
        <title>Genome sequencing of Cronobacter sp. strain DJ34 isolated from petroleum contaminated sludge of Duliajan Oil Fields, Assam, India.</title>
        <authorList>
            <person name="Pal S."/>
            <person name="Banerjee T.D."/>
            <person name="Roy A."/>
            <person name="Sar P."/>
            <person name="Kazy S.K."/>
        </authorList>
    </citation>
    <scope>NUCLEOTIDE SEQUENCE [LARGE SCALE GENOMIC DNA]</scope>
    <source>
        <strain evidence="2 3">DJ34</strain>
    </source>
</reference>
<evidence type="ECO:0000313" key="2">
    <source>
        <dbReference type="EMBL" id="KMV33201.1"/>
    </source>
</evidence>
<accession>A0A0J8VJ82</accession>
<dbReference type="RefSeq" id="WP_024559080.1">
    <property type="nucleotide sequence ID" value="NZ_LFEJ01000024.1"/>
</dbReference>
<feature type="transmembrane region" description="Helical" evidence="1">
    <location>
        <begin position="86"/>
        <end position="107"/>
    </location>
</feature>
<feature type="transmembrane region" description="Helical" evidence="1">
    <location>
        <begin position="113"/>
        <end position="132"/>
    </location>
</feature>
<evidence type="ECO:0000313" key="3">
    <source>
        <dbReference type="Proteomes" id="UP000037315"/>
    </source>
</evidence>
<sequence length="145" mass="16404">MFLPSDYDSQGLLKLPALFWGVLLLQARTWALFVLAGASREQGEALLALFYPDRAAFWLGLLTGVPAALAFLLSGRRERFPRLWRAWRWVLIVTQVWLLTSQLFMLANNEGQSGAAMILLAADLFALWWLGFNARLRACFTPDTD</sequence>
<dbReference type="STRING" id="1121863.GCA_000621185_02738"/>
<keyword evidence="1" id="KW-0812">Transmembrane</keyword>
<gene>
    <name evidence="2" type="ORF">ACH50_18295</name>
</gene>
<dbReference type="EMBL" id="LFEJ01000024">
    <property type="protein sequence ID" value="KMV33201.1"/>
    <property type="molecule type" value="Genomic_DNA"/>
</dbReference>
<keyword evidence="1" id="KW-1133">Transmembrane helix</keyword>
<dbReference type="InterPro" id="IPR021318">
    <property type="entry name" value="DUF2919"/>
</dbReference>
<keyword evidence="3" id="KW-1185">Reference proteome</keyword>
<feature type="transmembrane region" description="Helical" evidence="1">
    <location>
        <begin position="55"/>
        <end position="74"/>
    </location>
</feature>
<name>A0A0J8VJ82_9ENTR</name>
<dbReference type="PATRIC" id="fig|1656095.3.peg.2311"/>
<dbReference type="AlphaFoldDB" id="A0A0J8VJ82"/>
<dbReference type="Pfam" id="PF11143">
    <property type="entry name" value="DUF2919"/>
    <property type="match status" value="1"/>
</dbReference>
<protein>
    <submittedName>
        <fullName evidence="2">Membrane protein</fullName>
    </submittedName>
</protein>
<feature type="transmembrane region" description="Helical" evidence="1">
    <location>
        <begin position="12"/>
        <end position="35"/>
    </location>
</feature>
<proteinExistence type="predicted"/>
<evidence type="ECO:0000256" key="1">
    <source>
        <dbReference type="SAM" id="Phobius"/>
    </source>
</evidence>